<reference evidence="1" key="2">
    <citation type="journal article" date="2022" name="New Phytol.">
        <title>Evolutionary transition to the ectomycorrhizal habit in the genomes of a hyperdiverse lineage of mushroom-forming fungi.</title>
        <authorList>
            <person name="Looney B."/>
            <person name="Miyauchi S."/>
            <person name="Morin E."/>
            <person name="Drula E."/>
            <person name="Courty P.E."/>
            <person name="Kohler A."/>
            <person name="Kuo A."/>
            <person name="LaButti K."/>
            <person name="Pangilinan J."/>
            <person name="Lipzen A."/>
            <person name="Riley R."/>
            <person name="Andreopoulos W."/>
            <person name="He G."/>
            <person name="Johnson J."/>
            <person name="Nolan M."/>
            <person name="Tritt A."/>
            <person name="Barry K.W."/>
            <person name="Grigoriev I.V."/>
            <person name="Nagy L.G."/>
            <person name="Hibbett D."/>
            <person name="Henrissat B."/>
            <person name="Matheny P.B."/>
            <person name="Labbe J."/>
            <person name="Martin F.M."/>
        </authorList>
    </citation>
    <scope>NUCLEOTIDE SEQUENCE</scope>
    <source>
        <strain evidence="1">EC-137</strain>
    </source>
</reference>
<proteinExistence type="predicted"/>
<reference evidence="1" key="1">
    <citation type="submission" date="2021-02" db="EMBL/GenBank/DDBJ databases">
        <authorList>
            <consortium name="DOE Joint Genome Institute"/>
            <person name="Ahrendt S."/>
            <person name="Looney B.P."/>
            <person name="Miyauchi S."/>
            <person name="Morin E."/>
            <person name="Drula E."/>
            <person name="Courty P.E."/>
            <person name="Chicoki N."/>
            <person name="Fauchery L."/>
            <person name="Kohler A."/>
            <person name="Kuo A."/>
            <person name="Labutti K."/>
            <person name="Pangilinan J."/>
            <person name="Lipzen A."/>
            <person name="Riley R."/>
            <person name="Andreopoulos W."/>
            <person name="He G."/>
            <person name="Johnson J."/>
            <person name="Barry K.W."/>
            <person name="Grigoriev I.V."/>
            <person name="Nagy L."/>
            <person name="Hibbett D."/>
            <person name="Henrissat B."/>
            <person name="Matheny P.B."/>
            <person name="Labbe J."/>
            <person name="Martin F."/>
        </authorList>
    </citation>
    <scope>NUCLEOTIDE SEQUENCE</scope>
    <source>
        <strain evidence="1">EC-137</strain>
    </source>
</reference>
<comment type="caution">
    <text evidence="1">The sequence shown here is derived from an EMBL/GenBank/DDBJ whole genome shotgun (WGS) entry which is preliminary data.</text>
</comment>
<protein>
    <submittedName>
        <fullName evidence="1">Uncharacterized protein</fullName>
    </submittedName>
</protein>
<gene>
    <name evidence="1" type="ORF">K488DRAFT_88033</name>
</gene>
<sequence>MSSIIATPVSIRSEQSVSAVGDGLHHYRQSSLVLAAGILLHLILRYWRSSWRHLPPGPIGYPILGSALKLFNKHWFFEESKQKYEGDIVYFNVVGQLTIILNSQRVAADLLDIRAATFSGRPRLIVAHELLSQRLFFVFGGHDDRWRRMPRHRAVNEAFNSAAAGRYHRMHKFAYLYQRYAGSLVLTITYDHPLRDLEKDDSMHVRNITPNHRFTDAMAPGAHLVEFRPWMLRLPTWY</sequence>
<name>A0ACB8QEV5_9AGAM</name>
<organism evidence="1 2">
    <name type="scientific">Vararia minispora EC-137</name>
    <dbReference type="NCBI Taxonomy" id="1314806"/>
    <lineage>
        <taxon>Eukaryota</taxon>
        <taxon>Fungi</taxon>
        <taxon>Dikarya</taxon>
        <taxon>Basidiomycota</taxon>
        <taxon>Agaricomycotina</taxon>
        <taxon>Agaricomycetes</taxon>
        <taxon>Russulales</taxon>
        <taxon>Lachnocladiaceae</taxon>
        <taxon>Vararia</taxon>
    </lineage>
</organism>
<dbReference type="Proteomes" id="UP000814128">
    <property type="component" value="Unassembled WGS sequence"/>
</dbReference>
<keyword evidence="2" id="KW-1185">Reference proteome</keyword>
<evidence type="ECO:0000313" key="1">
    <source>
        <dbReference type="EMBL" id="KAI0030140.1"/>
    </source>
</evidence>
<accession>A0ACB8QEV5</accession>
<dbReference type="EMBL" id="MU273637">
    <property type="protein sequence ID" value="KAI0030140.1"/>
    <property type="molecule type" value="Genomic_DNA"/>
</dbReference>
<evidence type="ECO:0000313" key="2">
    <source>
        <dbReference type="Proteomes" id="UP000814128"/>
    </source>
</evidence>